<dbReference type="AlphaFoldDB" id="A0A2W4RP20"/>
<evidence type="ECO:0000313" key="3">
    <source>
        <dbReference type="Proteomes" id="UP000249396"/>
    </source>
</evidence>
<sequence length="339" mass="37819">MSTRLPEIGLGDLIKALEQIQPGAQAERDRIAKCLGFQAGYFSNSMSDYRPTQGAWHSAHQNRPPTRPEPLPPPANKPVMPPEPEPAVELPKKILPLKVEILPNSLEIGMAPSLPPEVEQRDSLQLGHPKSPPVARLLLFSERKARGLLGAAVIQPATGYDLDAKRLVRAFIQSQPVRKLPMLPRYSTRHGCQLLLDFSDALVPWWDDMRNLMGQFQSLLGESSCPVYDFTRNPQEAVRWTETAGEQVWHAIPGKPVVVATDFGLTRVPLGEPRPGLSVWLEFAEHCRRQQVPLIALTPIERGRCPKELGRLMSLIHWNPATSAADVKRLVSSKQRQAR</sequence>
<organism evidence="2 3">
    <name type="scientific">Candidatus Methylumidiphilus alinenensis</name>
    <dbReference type="NCBI Taxonomy" id="2202197"/>
    <lineage>
        <taxon>Bacteria</taxon>
        <taxon>Pseudomonadati</taxon>
        <taxon>Pseudomonadota</taxon>
        <taxon>Gammaproteobacteria</taxon>
        <taxon>Methylococcales</taxon>
        <taxon>Candidatus Methylumidiphilus</taxon>
    </lineage>
</organism>
<gene>
    <name evidence="2" type="ORF">DM484_08300</name>
</gene>
<comment type="caution">
    <text evidence="2">The sequence shown here is derived from an EMBL/GenBank/DDBJ whole genome shotgun (WGS) entry which is preliminary data.</text>
</comment>
<name>A0A2W4RP20_9GAMM</name>
<dbReference type="Proteomes" id="UP000249396">
    <property type="component" value="Unassembled WGS sequence"/>
</dbReference>
<proteinExistence type="predicted"/>
<accession>A0A2W4RP20</accession>
<feature type="compositionally biased region" description="Pro residues" evidence="1">
    <location>
        <begin position="65"/>
        <end position="84"/>
    </location>
</feature>
<protein>
    <submittedName>
        <fullName evidence="2">Uncharacterized protein</fullName>
    </submittedName>
</protein>
<dbReference type="EMBL" id="QJPH01000267">
    <property type="protein sequence ID" value="PZN81548.1"/>
    <property type="molecule type" value="Genomic_DNA"/>
</dbReference>
<reference evidence="2 3" key="1">
    <citation type="journal article" date="2018" name="Aquat. Microb. Ecol.">
        <title>Gammaproteobacterial methanotrophs dominate.</title>
        <authorList>
            <person name="Rissanen A.J."/>
            <person name="Saarenheimo J."/>
            <person name="Tiirola M."/>
            <person name="Peura S."/>
            <person name="Aalto S.L."/>
            <person name="Karvinen A."/>
            <person name="Nykanen H."/>
        </authorList>
    </citation>
    <scope>NUCLEOTIDE SEQUENCE [LARGE SCALE GENOMIC DNA]</scope>
    <source>
        <strain evidence="2">AMbin10</strain>
    </source>
</reference>
<feature type="region of interest" description="Disordered" evidence="1">
    <location>
        <begin position="51"/>
        <end position="84"/>
    </location>
</feature>
<evidence type="ECO:0000313" key="2">
    <source>
        <dbReference type="EMBL" id="PZN81548.1"/>
    </source>
</evidence>
<evidence type="ECO:0000256" key="1">
    <source>
        <dbReference type="SAM" id="MobiDB-lite"/>
    </source>
</evidence>